<comment type="caution">
    <text evidence="2">The sequence shown here is derived from an EMBL/GenBank/DDBJ whole genome shotgun (WGS) entry which is preliminary data.</text>
</comment>
<proteinExistence type="predicted"/>
<sequence>MKINPLSVVIIVVTAIIAIVLYITVWPWLMIFIGNFLLPSPSRPEVTYAEFPFRLEYEINGKRIVIKDTLICEYDGIGVDEGRGKYRKWKEHLASGNQNILLLKVNDTKEIYYYPGSAQYYMGDMNEGVTYTQSFPNARYFEKYADGSTRDGIIRADELLNKYNIKLISWDYTQPIKNNFSTTR</sequence>
<dbReference type="Proteomes" id="UP000015344">
    <property type="component" value="Unassembled WGS sequence"/>
</dbReference>
<organism evidence="2 3">
    <name type="scientific">Paenibacillus alvei TS-15</name>
    <dbReference type="NCBI Taxonomy" id="1117108"/>
    <lineage>
        <taxon>Bacteria</taxon>
        <taxon>Bacillati</taxon>
        <taxon>Bacillota</taxon>
        <taxon>Bacilli</taxon>
        <taxon>Bacillales</taxon>
        <taxon>Paenibacillaceae</taxon>
        <taxon>Paenibacillus</taxon>
    </lineage>
</organism>
<name>S9SNY2_PAEAL</name>
<feature type="transmembrane region" description="Helical" evidence="1">
    <location>
        <begin position="6"/>
        <end position="33"/>
    </location>
</feature>
<keyword evidence="1" id="KW-0812">Transmembrane</keyword>
<evidence type="ECO:0000313" key="2">
    <source>
        <dbReference type="EMBL" id="EPY07477.1"/>
    </source>
</evidence>
<protein>
    <submittedName>
        <fullName evidence="2">Uncharacterized protein</fullName>
    </submittedName>
</protein>
<keyword evidence="1" id="KW-0472">Membrane</keyword>
<dbReference type="EMBL" id="ATMT01000042">
    <property type="protein sequence ID" value="EPY07477.1"/>
    <property type="molecule type" value="Genomic_DNA"/>
</dbReference>
<accession>S9SNY2</accession>
<dbReference type="AlphaFoldDB" id="S9SNY2"/>
<dbReference type="eggNOG" id="ENOG50329SD">
    <property type="taxonomic scope" value="Bacteria"/>
</dbReference>
<evidence type="ECO:0000313" key="3">
    <source>
        <dbReference type="Proteomes" id="UP000015344"/>
    </source>
</evidence>
<dbReference type="RefSeq" id="WP_021259373.1">
    <property type="nucleotide sequence ID" value="NZ_ATMT01000042.1"/>
</dbReference>
<keyword evidence="1" id="KW-1133">Transmembrane helix</keyword>
<reference evidence="2 3" key="1">
    <citation type="submission" date="2013-05" db="EMBL/GenBank/DDBJ databases">
        <authorList>
            <person name="Strain E.A."/>
            <person name="Brown E."/>
            <person name="Allard M.W."/>
            <person name="Luo Y.L."/>
        </authorList>
    </citation>
    <scope>NUCLEOTIDE SEQUENCE [LARGE SCALE GENOMIC DNA]</scope>
    <source>
        <strain evidence="2 3">TS-15</strain>
    </source>
</reference>
<gene>
    <name evidence="2" type="ORF">PAALTS15_09780</name>
</gene>
<evidence type="ECO:0000256" key="1">
    <source>
        <dbReference type="SAM" id="Phobius"/>
    </source>
</evidence>